<dbReference type="AlphaFoldDB" id="A0A265DYF6"/>
<dbReference type="SUPFAM" id="SSF54626">
    <property type="entry name" value="Chalcone isomerase"/>
    <property type="match status" value="1"/>
</dbReference>
<dbReference type="Pfam" id="PF16036">
    <property type="entry name" value="Chalcone_3"/>
    <property type="match status" value="1"/>
</dbReference>
<dbReference type="EMBL" id="NPEY01000006">
    <property type="protein sequence ID" value="OZT74256.1"/>
    <property type="molecule type" value="Genomic_DNA"/>
</dbReference>
<dbReference type="InterPro" id="IPR016087">
    <property type="entry name" value="Chalcone_isomerase"/>
</dbReference>
<dbReference type="InterPro" id="IPR036298">
    <property type="entry name" value="Chalcone_isomerase_sf"/>
</dbReference>
<dbReference type="Proteomes" id="UP000216538">
    <property type="component" value="Unassembled WGS sequence"/>
</dbReference>
<feature type="domain" description="Chalcone isomerase" evidence="1">
    <location>
        <begin position="35"/>
        <end position="192"/>
    </location>
</feature>
<keyword evidence="5" id="KW-1185">Reference proteome</keyword>
<dbReference type="Gene3D" id="3.50.70.10">
    <property type="match status" value="1"/>
</dbReference>
<organism evidence="2 4">
    <name type="scientific">Vreelandella boliviensis LC1</name>
    <dbReference type="NCBI Taxonomy" id="1072583"/>
    <lineage>
        <taxon>Bacteria</taxon>
        <taxon>Pseudomonadati</taxon>
        <taxon>Pseudomonadota</taxon>
        <taxon>Gammaproteobacteria</taxon>
        <taxon>Oceanospirillales</taxon>
        <taxon>Halomonadaceae</taxon>
        <taxon>Vreelandella</taxon>
    </lineage>
</organism>
<reference evidence="2 4" key="1">
    <citation type="submission" date="2011-10" db="EMBL/GenBank/DDBJ databases">
        <authorList>
            <person name="Quillaguamn J."/>
            <person name="Guzmn D."/>
            <person name="Balderrama-Subieta A."/>
            <person name="Cardona-Ortuo C."/>
            <person name="Guevara-Martnez M."/>
            <person name="Callisaya-Quispe N."/>
        </authorList>
    </citation>
    <scope>NUCLEOTIDE SEQUENCE [LARGE SCALE GENOMIC DNA]</scope>
    <source>
        <strain evidence="2 4">LC1</strain>
    </source>
</reference>
<sequence>MPTCLLGARRAVQILLLLSGLLLMPWAMASSVTEKGEAFERTVEEHGQRYSLIGSGVFRYMIWTAYAGAYYQAAGKTQPQPLDDLPRRLELAYFHAIDAPDFAEATTESLKKSLTAYEYSQLEADINAFNRSYQDVEPQDRYVLSWDGDALRLALNGETLFEGGNAELASAMFGIWLGERPLNDDFRDALLGKN</sequence>
<dbReference type="RefSeq" id="WP_007112324.1">
    <property type="nucleotide sequence ID" value="NZ_JH393257.1"/>
</dbReference>
<dbReference type="EMBL" id="JH393257">
    <property type="protein sequence ID" value="EHJ94388.1"/>
    <property type="molecule type" value="Genomic_DNA"/>
</dbReference>
<dbReference type="STRING" id="1072583.KUC_1346"/>
<proteinExistence type="predicted"/>
<dbReference type="GO" id="GO:0016872">
    <property type="term" value="F:intramolecular lyase activity"/>
    <property type="evidence" value="ECO:0007669"/>
    <property type="project" value="InterPro"/>
</dbReference>
<protein>
    <recommendedName>
        <fullName evidence="1">Chalcone isomerase domain-containing protein</fullName>
    </recommendedName>
</protein>
<evidence type="ECO:0000259" key="1">
    <source>
        <dbReference type="Pfam" id="PF16036"/>
    </source>
</evidence>
<dbReference type="InterPro" id="IPR016088">
    <property type="entry name" value="Chalcone_isomerase_3-sand"/>
</dbReference>
<accession>A0A265DYF6</accession>
<dbReference type="OrthoDB" id="270742at2"/>
<evidence type="ECO:0000313" key="4">
    <source>
        <dbReference type="Proteomes" id="UP000005756"/>
    </source>
</evidence>
<reference evidence="3 5" key="2">
    <citation type="submission" date="2017-07" db="EMBL/GenBank/DDBJ databases">
        <title>Shotgun whole genome sequences of three halophilic bacterial isolates.</title>
        <authorList>
            <person name="Pozzo T."/>
            <person name="Higdon S.M."/>
            <person name="Quillaguaman J."/>
        </authorList>
    </citation>
    <scope>NUCLEOTIDE SEQUENCE [LARGE SCALE GENOMIC DNA]</scope>
    <source>
        <strain evidence="3 5">LC1</strain>
    </source>
</reference>
<dbReference type="Proteomes" id="UP000005756">
    <property type="component" value="Unassembled WGS sequence"/>
</dbReference>
<evidence type="ECO:0000313" key="2">
    <source>
        <dbReference type="EMBL" id="EHJ94388.1"/>
    </source>
</evidence>
<name>A0A265DYF6_9GAMM</name>
<evidence type="ECO:0000313" key="5">
    <source>
        <dbReference type="Proteomes" id="UP000216538"/>
    </source>
</evidence>
<gene>
    <name evidence="3" type="ORF">CE457_09705</name>
    <name evidence="2" type="ORF">KUC_1346</name>
</gene>
<evidence type="ECO:0000313" key="3">
    <source>
        <dbReference type="EMBL" id="OZT74256.1"/>
    </source>
</evidence>